<sequence length="575" mass="62408">MVLSFRTAGALVGILAACGSAGAQELRPDIITRTNELYDHDIVTNIVPGRTHLRLSNATANIGAGKLYLYGVLPANPDGTQNVRQRIWLDSGAYYDRDAGTFIYHPEHNHVHVQDWAVYRLRAVTADGGVGGIVAEGSKTSFCILDQIVHDSSLPGFVSTPEFSSCGSSVQGESIGWADVYTKDLEGQQIDITGLPDGNYWLESEADPLDHFLEADETNNIARIRITIGNPSPINPDPYEPNDQMSDLNSRVVGAPNSPVLGPCGPSKTILNLTIHASGNDDLFRFYMPALGQTGDEVRIDFANPSGDLDMDLLNATGTVVATSNSTRNYERISLQGRAAGWYNVRVRGYLGAMNPDYSLAINPSQNGTPTITVLNPPAGDTLVAQDRSYTTTWQASDPEGNPTWVDVYVNTSPALDGNEIRFLSSQNTPGAQGFYNINLGTLPLNTYYVYTRITDGGTIAGDWSAGTFTVAPVTGVEEEIDALAWRLLPTAPNPFNPNTLLRLQVGHESRVSWRIYDVRGALVRTLENGPMAAGVHARRWNGLDDRGRAVASGIYYMIVKADGYTGRQKLTLLR</sequence>
<evidence type="ECO:0000313" key="3">
    <source>
        <dbReference type="EMBL" id="TMQ67280.1"/>
    </source>
</evidence>
<comment type="caution">
    <text evidence="3">The sequence shown here is derived from an EMBL/GenBank/DDBJ whole genome shotgun (WGS) entry which is preliminary data.</text>
</comment>
<name>A0A538TUH9_UNCEI</name>
<feature type="signal peptide" evidence="1">
    <location>
        <begin position="1"/>
        <end position="23"/>
    </location>
</feature>
<dbReference type="GO" id="GO:0005507">
    <property type="term" value="F:copper ion binding"/>
    <property type="evidence" value="ECO:0007669"/>
    <property type="project" value="InterPro"/>
</dbReference>
<dbReference type="GO" id="GO:0016641">
    <property type="term" value="F:oxidoreductase activity, acting on the CH-NH2 group of donors, oxygen as acceptor"/>
    <property type="evidence" value="ECO:0007669"/>
    <property type="project" value="InterPro"/>
</dbReference>
<keyword evidence="1" id="KW-0732">Signal</keyword>
<protein>
    <submittedName>
        <fullName evidence="3">T9SS type A sorting domain-containing protein</fullName>
    </submittedName>
</protein>
<dbReference type="Gene3D" id="2.60.40.4070">
    <property type="match status" value="1"/>
</dbReference>
<reference evidence="3 4" key="1">
    <citation type="journal article" date="2019" name="Nat. Microbiol.">
        <title>Mediterranean grassland soil C-N compound turnover is dependent on rainfall and depth, and is mediated by genomically divergent microorganisms.</title>
        <authorList>
            <person name="Diamond S."/>
            <person name="Andeer P.F."/>
            <person name="Li Z."/>
            <person name="Crits-Christoph A."/>
            <person name="Burstein D."/>
            <person name="Anantharaman K."/>
            <person name="Lane K.R."/>
            <person name="Thomas B.C."/>
            <person name="Pan C."/>
            <person name="Northen T.R."/>
            <person name="Banfield J.F."/>
        </authorList>
    </citation>
    <scope>NUCLEOTIDE SEQUENCE [LARGE SCALE GENOMIC DNA]</scope>
    <source>
        <strain evidence="3">WS_9</strain>
    </source>
</reference>
<accession>A0A538TUH9</accession>
<evidence type="ECO:0000313" key="4">
    <source>
        <dbReference type="Proteomes" id="UP000317691"/>
    </source>
</evidence>
<dbReference type="Pfam" id="PF01186">
    <property type="entry name" value="Lysyl_oxidase"/>
    <property type="match status" value="1"/>
</dbReference>
<dbReference type="Proteomes" id="UP000317691">
    <property type="component" value="Unassembled WGS sequence"/>
</dbReference>
<dbReference type="InterPro" id="IPR026444">
    <property type="entry name" value="Secre_tail"/>
</dbReference>
<dbReference type="NCBIfam" id="TIGR04183">
    <property type="entry name" value="Por_Secre_tail"/>
    <property type="match status" value="1"/>
</dbReference>
<dbReference type="InterPro" id="IPR025965">
    <property type="entry name" value="FlgD/Vpr_Ig-like"/>
</dbReference>
<dbReference type="Pfam" id="PF13860">
    <property type="entry name" value="FlgD_ig"/>
    <property type="match status" value="1"/>
</dbReference>
<feature type="chain" id="PRO_5022020491" evidence="1">
    <location>
        <begin position="24"/>
        <end position="575"/>
    </location>
</feature>
<dbReference type="InterPro" id="IPR001695">
    <property type="entry name" value="Lysyl_oxidase"/>
</dbReference>
<dbReference type="Gene3D" id="2.60.120.380">
    <property type="match status" value="1"/>
</dbReference>
<evidence type="ECO:0000259" key="2">
    <source>
        <dbReference type="Pfam" id="PF13860"/>
    </source>
</evidence>
<dbReference type="AlphaFoldDB" id="A0A538TUH9"/>
<dbReference type="PROSITE" id="PS51257">
    <property type="entry name" value="PROKAR_LIPOPROTEIN"/>
    <property type="match status" value="1"/>
</dbReference>
<dbReference type="EMBL" id="VBOZ01000002">
    <property type="protein sequence ID" value="TMQ67280.1"/>
    <property type="molecule type" value="Genomic_DNA"/>
</dbReference>
<feature type="domain" description="FlgD/Vpr Ig-like" evidence="2">
    <location>
        <begin position="510"/>
        <end position="563"/>
    </location>
</feature>
<organism evidence="3 4">
    <name type="scientific">Eiseniibacteriota bacterium</name>
    <dbReference type="NCBI Taxonomy" id="2212470"/>
    <lineage>
        <taxon>Bacteria</taxon>
        <taxon>Candidatus Eiseniibacteriota</taxon>
    </lineage>
</organism>
<proteinExistence type="predicted"/>
<evidence type="ECO:0000256" key="1">
    <source>
        <dbReference type="SAM" id="SignalP"/>
    </source>
</evidence>
<gene>
    <name evidence="3" type="ORF">E6K79_00635</name>
</gene>